<dbReference type="PANTHER" id="PTHR30480:SF16">
    <property type="entry name" value="GLYCOSIDE HYDROLASE FAMILY 3 DOMAIN PROTEIN"/>
    <property type="match status" value="1"/>
</dbReference>
<dbReference type="InterPro" id="IPR017853">
    <property type="entry name" value="GH"/>
</dbReference>
<feature type="domain" description="Glycoside hydrolase family 3 N-terminal" evidence="4">
    <location>
        <begin position="9"/>
        <end position="337"/>
    </location>
</feature>
<dbReference type="HOGENOM" id="CLU_008392_5_3_1"/>
<evidence type="ECO:0000313" key="5">
    <source>
        <dbReference type="EMBL" id="KIM77406.1"/>
    </source>
</evidence>
<evidence type="ECO:0000313" key="6">
    <source>
        <dbReference type="Proteomes" id="UP000054166"/>
    </source>
</evidence>
<protein>
    <submittedName>
        <fullName evidence="5">Glycoside hydrolase family 3 protein</fullName>
    </submittedName>
</protein>
<dbReference type="Proteomes" id="UP000054166">
    <property type="component" value="Unassembled WGS sequence"/>
</dbReference>
<keyword evidence="6" id="KW-1185">Reference proteome</keyword>
<gene>
    <name evidence="5" type="ORF">PILCRDRAFT_620114</name>
</gene>
<dbReference type="STRING" id="765440.A0A0C3FCB3"/>
<dbReference type="InterPro" id="IPR050226">
    <property type="entry name" value="NagZ_Beta-hexosaminidase"/>
</dbReference>
<evidence type="ECO:0000256" key="3">
    <source>
        <dbReference type="ARBA" id="ARBA00023295"/>
    </source>
</evidence>
<dbReference type="Gene3D" id="3.40.50.1700">
    <property type="entry name" value="Glycoside hydrolase family 3 C-terminal domain"/>
    <property type="match status" value="1"/>
</dbReference>
<keyword evidence="3" id="KW-0326">Glycosidase</keyword>
<dbReference type="GO" id="GO:0005975">
    <property type="term" value="P:carbohydrate metabolic process"/>
    <property type="evidence" value="ECO:0007669"/>
    <property type="project" value="InterPro"/>
</dbReference>
<dbReference type="OrthoDB" id="4215304at2759"/>
<dbReference type="InterPro" id="IPR036881">
    <property type="entry name" value="Glyco_hydro_3_C_sf"/>
</dbReference>
<dbReference type="SUPFAM" id="SSF51445">
    <property type="entry name" value="(Trans)glycosidases"/>
    <property type="match status" value="1"/>
</dbReference>
<dbReference type="InterPro" id="IPR036962">
    <property type="entry name" value="Glyco_hydro_3_N_sf"/>
</dbReference>
<dbReference type="Pfam" id="PF00933">
    <property type="entry name" value="Glyco_hydro_3"/>
    <property type="match status" value="1"/>
</dbReference>
<accession>A0A0C3FCB3</accession>
<dbReference type="EMBL" id="KN833025">
    <property type="protein sequence ID" value="KIM77406.1"/>
    <property type="molecule type" value="Genomic_DNA"/>
</dbReference>
<dbReference type="PRINTS" id="PR00133">
    <property type="entry name" value="GLHYDRLASE3"/>
</dbReference>
<keyword evidence="2 5" id="KW-0378">Hydrolase</keyword>
<dbReference type="Gene3D" id="3.20.20.300">
    <property type="entry name" value="Glycoside hydrolase, family 3, N-terminal domain"/>
    <property type="match status" value="1"/>
</dbReference>
<organism evidence="5 6">
    <name type="scientific">Piloderma croceum (strain F 1598)</name>
    <dbReference type="NCBI Taxonomy" id="765440"/>
    <lineage>
        <taxon>Eukaryota</taxon>
        <taxon>Fungi</taxon>
        <taxon>Dikarya</taxon>
        <taxon>Basidiomycota</taxon>
        <taxon>Agaricomycotina</taxon>
        <taxon>Agaricomycetes</taxon>
        <taxon>Agaricomycetidae</taxon>
        <taxon>Atheliales</taxon>
        <taxon>Atheliaceae</taxon>
        <taxon>Piloderma</taxon>
    </lineage>
</organism>
<name>A0A0C3FCB3_PILCF</name>
<comment type="similarity">
    <text evidence="1">Belongs to the glycosyl hydrolase 3 family.</text>
</comment>
<dbReference type="InterPro" id="IPR001764">
    <property type="entry name" value="Glyco_hydro_3_N"/>
</dbReference>
<dbReference type="GO" id="GO:0009254">
    <property type="term" value="P:peptidoglycan turnover"/>
    <property type="evidence" value="ECO:0007669"/>
    <property type="project" value="TreeGrafter"/>
</dbReference>
<reference evidence="5 6" key="1">
    <citation type="submission" date="2014-04" db="EMBL/GenBank/DDBJ databases">
        <authorList>
            <consortium name="DOE Joint Genome Institute"/>
            <person name="Kuo A."/>
            <person name="Tarkka M."/>
            <person name="Buscot F."/>
            <person name="Kohler A."/>
            <person name="Nagy L.G."/>
            <person name="Floudas D."/>
            <person name="Copeland A."/>
            <person name="Barry K.W."/>
            <person name="Cichocki N."/>
            <person name="Veneault-Fourrey C."/>
            <person name="LaButti K."/>
            <person name="Lindquist E.A."/>
            <person name="Lipzen A."/>
            <person name="Lundell T."/>
            <person name="Morin E."/>
            <person name="Murat C."/>
            <person name="Sun H."/>
            <person name="Tunlid A."/>
            <person name="Henrissat B."/>
            <person name="Grigoriev I.V."/>
            <person name="Hibbett D.S."/>
            <person name="Martin F."/>
            <person name="Nordberg H.P."/>
            <person name="Cantor M.N."/>
            <person name="Hua S.X."/>
        </authorList>
    </citation>
    <scope>NUCLEOTIDE SEQUENCE [LARGE SCALE GENOMIC DNA]</scope>
    <source>
        <strain evidence="5 6">F 1598</strain>
    </source>
</reference>
<dbReference type="InParanoid" id="A0A0C3FCB3"/>
<evidence type="ECO:0000256" key="2">
    <source>
        <dbReference type="ARBA" id="ARBA00022801"/>
    </source>
</evidence>
<sequence>MTVVLTDKLRREIGQHFVVGCHGHEVSEDVKVLIREYYVGNIILMKRNIQSVKQVHTIIQELQQIAKDSGHERPLMVGIDQENGLVSAFSSTSTYEAGTQFPGAMALAATGSVELAEQVSSATGHEMKLAGINWAYSPVADVNSDPRNPVIGVRSFGDNPKEVGLYATAVSRGLTAAGIAPSPKHFPGHGDTHVDSHLALPIIKKPLSSLLMMELSPFQSLIQSGCATIMTGHMALPLVTGDNTPCSLSKKITTDLLRGQMNFDGVVVTDCLEMEAVANGYGSERAAVLSLVAGADVAMICHTFARQRGAVLQTWEAVENGEWSVEELEGSSLRIEKLKERFAGSWEEVLGTKFDEERFKDLKKRNEELSKYAYAASIALVNGPLPSIPKEKGTVLVLTPEMESLNKAVDDAEGVLRTDGGQVRNTAGPSYLAFAAAIARRVASSQHIVYTSRDRLSPSGSDIKRASAVVFVTRNADRSPWQIGQLMEVLGQTGAPMVLVQSCGPYDLLSISGRLSVASIASFEYTRPALEAAAGVLFGESQGLGRVPVFSGRVGGVGGQ</sequence>
<dbReference type="AlphaFoldDB" id="A0A0C3FCB3"/>
<proteinExistence type="inferred from homology"/>
<dbReference type="PANTHER" id="PTHR30480">
    <property type="entry name" value="BETA-HEXOSAMINIDASE-RELATED"/>
    <property type="match status" value="1"/>
</dbReference>
<evidence type="ECO:0000259" key="4">
    <source>
        <dbReference type="Pfam" id="PF00933"/>
    </source>
</evidence>
<evidence type="ECO:0000256" key="1">
    <source>
        <dbReference type="ARBA" id="ARBA00005336"/>
    </source>
</evidence>
<reference evidence="6" key="2">
    <citation type="submission" date="2015-01" db="EMBL/GenBank/DDBJ databases">
        <title>Evolutionary Origins and Diversification of the Mycorrhizal Mutualists.</title>
        <authorList>
            <consortium name="DOE Joint Genome Institute"/>
            <consortium name="Mycorrhizal Genomics Consortium"/>
            <person name="Kohler A."/>
            <person name="Kuo A."/>
            <person name="Nagy L.G."/>
            <person name="Floudas D."/>
            <person name="Copeland A."/>
            <person name="Barry K.W."/>
            <person name="Cichocki N."/>
            <person name="Veneault-Fourrey C."/>
            <person name="LaButti K."/>
            <person name="Lindquist E.A."/>
            <person name="Lipzen A."/>
            <person name="Lundell T."/>
            <person name="Morin E."/>
            <person name="Murat C."/>
            <person name="Riley R."/>
            <person name="Ohm R."/>
            <person name="Sun H."/>
            <person name="Tunlid A."/>
            <person name="Henrissat B."/>
            <person name="Grigoriev I.V."/>
            <person name="Hibbett D.S."/>
            <person name="Martin F."/>
        </authorList>
    </citation>
    <scope>NUCLEOTIDE SEQUENCE [LARGE SCALE GENOMIC DNA]</scope>
    <source>
        <strain evidence="6">F 1598</strain>
    </source>
</reference>
<dbReference type="GO" id="GO:0004553">
    <property type="term" value="F:hydrolase activity, hydrolyzing O-glycosyl compounds"/>
    <property type="evidence" value="ECO:0007669"/>
    <property type="project" value="InterPro"/>
</dbReference>